<dbReference type="AlphaFoldDB" id="A0A0A0CVF4"/>
<name>A0A0A0CVF4_9PROT</name>
<dbReference type="EMBL" id="JANX01000869">
    <property type="protein sequence ID" value="KGM30381.1"/>
    <property type="molecule type" value="Genomic_DNA"/>
</dbReference>
<comment type="caution">
    <text evidence="1">The sequence shown here is derived from an EMBL/GenBank/DDBJ whole genome shotgun (WGS) entry which is preliminary data.</text>
</comment>
<evidence type="ECO:0000313" key="1">
    <source>
        <dbReference type="EMBL" id="KGM30381.1"/>
    </source>
</evidence>
<protein>
    <submittedName>
        <fullName evidence="1">Uncharacterized protein</fullName>
    </submittedName>
</protein>
<dbReference type="RefSeq" id="WP_034848828.1">
    <property type="nucleotide sequence ID" value="NZ_JANX01000869.1"/>
</dbReference>
<feature type="non-terminal residue" evidence="1">
    <location>
        <position position="68"/>
    </location>
</feature>
<evidence type="ECO:0000313" key="2">
    <source>
        <dbReference type="Proteomes" id="UP000029995"/>
    </source>
</evidence>
<organism evidence="1 2">
    <name type="scientific">Inquilinus limosus MP06</name>
    <dbReference type="NCBI Taxonomy" id="1398085"/>
    <lineage>
        <taxon>Bacteria</taxon>
        <taxon>Pseudomonadati</taxon>
        <taxon>Pseudomonadota</taxon>
        <taxon>Alphaproteobacteria</taxon>
        <taxon>Rhodospirillales</taxon>
        <taxon>Rhodospirillaceae</taxon>
        <taxon>Inquilinus</taxon>
    </lineage>
</organism>
<sequence>MAEPLENPIAALSTLDADGLTFRPWRPAAILQLAAWGEGSAAALAQWERSLFGASIAGAGATLARGGL</sequence>
<proteinExistence type="predicted"/>
<accession>A0A0A0CVF4</accession>
<gene>
    <name evidence="1" type="ORF">P409_33390</name>
</gene>
<reference evidence="1 2" key="1">
    <citation type="submission" date="2014-01" db="EMBL/GenBank/DDBJ databases">
        <title>Genome sequence determination for a cystic fibrosis isolate, Inquilinus limosus.</title>
        <authorList>
            <person name="Pino M."/>
            <person name="Di Conza J."/>
            <person name="Gutkind G."/>
        </authorList>
    </citation>
    <scope>NUCLEOTIDE SEQUENCE [LARGE SCALE GENOMIC DNA]</scope>
    <source>
        <strain evidence="1 2">MP06</strain>
    </source>
</reference>
<dbReference type="Proteomes" id="UP000029995">
    <property type="component" value="Unassembled WGS sequence"/>
</dbReference>